<dbReference type="SUPFAM" id="SSF103025">
    <property type="entry name" value="Folate-binding domain"/>
    <property type="match status" value="1"/>
</dbReference>
<reference evidence="6" key="1">
    <citation type="submission" date="2021-02" db="EMBL/GenBank/DDBJ databases">
        <authorList>
            <person name="Steward A R."/>
        </authorList>
    </citation>
    <scope>NUCLEOTIDE SEQUENCE</scope>
</reference>
<accession>A0A821VN31</accession>
<dbReference type="Proteomes" id="UP000663880">
    <property type="component" value="Unassembled WGS sequence"/>
</dbReference>
<keyword evidence="2" id="KW-0809">Transit peptide</keyword>
<name>A0A821VN31_9NEOP</name>
<dbReference type="GO" id="GO:0016226">
    <property type="term" value="P:iron-sulfur cluster assembly"/>
    <property type="evidence" value="ECO:0007669"/>
    <property type="project" value="TreeGrafter"/>
</dbReference>
<dbReference type="Gene3D" id="3.30.1360.120">
    <property type="entry name" value="Probable tRNA modification gtpase trme, domain 1"/>
    <property type="match status" value="1"/>
</dbReference>
<sequence length="341" mass="39048">MLYQVNKYFCQKSYVTKQFLKCMHHCIDPQRSILYPLKSKGLLLVTGNEASVFLQGLITNDMRHFEEGAKSVYAMFLNNKGRVLFDTLIHKWGNDQSYMLECDQKIVSSLEKHLKVFKLRRKVTIENIHSDHYKLWALITPKDKSIDENIDLKGEVNIYKDPRLTELGHRIISAINITESQVINSLCNNVTVDNNEDGYRYFRYKLGVSEGADDLPPGTSFPLEVNCDYLHGVSFHKGCYIGQEVTARVHHTGVVRKRIMSLKFAESVKEKIEKDSIITANSNPKLNLGKLKGVADNYGLGLIRIKEALDVKKIRIGNYIAEAVKPDWWPIEAPKELQKSE</sequence>
<dbReference type="GO" id="GO:0005759">
    <property type="term" value="C:mitochondrial matrix"/>
    <property type="evidence" value="ECO:0007669"/>
    <property type="project" value="TreeGrafter"/>
</dbReference>
<feature type="domain" description="GCVT N-terminal" evidence="4">
    <location>
        <begin position="40"/>
        <end position="142"/>
    </location>
</feature>
<evidence type="ECO:0000256" key="3">
    <source>
        <dbReference type="ARBA" id="ARBA00023128"/>
    </source>
</evidence>
<evidence type="ECO:0000259" key="5">
    <source>
        <dbReference type="Pfam" id="PF25455"/>
    </source>
</evidence>
<keyword evidence="7" id="KW-1185">Reference proteome</keyword>
<evidence type="ECO:0000313" key="7">
    <source>
        <dbReference type="Proteomes" id="UP000663880"/>
    </source>
</evidence>
<dbReference type="PANTHER" id="PTHR22602:SF0">
    <property type="entry name" value="TRANSFERASE CAF17, MITOCHONDRIAL-RELATED"/>
    <property type="match status" value="1"/>
</dbReference>
<organism evidence="6 7">
    <name type="scientific">Pieris macdunnoughi</name>
    <dbReference type="NCBI Taxonomy" id="345717"/>
    <lineage>
        <taxon>Eukaryota</taxon>
        <taxon>Metazoa</taxon>
        <taxon>Ecdysozoa</taxon>
        <taxon>Arthropoda</taxon>
        <taxon>Hexapoda</taxon>
        <taxon>Insecta</taxon>
        <taxon>Pterygota</taxon>
        <taxon>Neoptera</taxon>
        <taxon>Endopterygota</taxon>
        <taxon>Lepidoptera</taxon>
        <taxon>Glossata</taxon>
        <taxon>Ditrysia</taxon>
        <taxon>Papilionoidea</taxon>
        <taxon>Pieridae</taxon>
        <taxon>Pierinae</taxon>
        <taxon>Pieris</taxon>
    </lineage>
</organism>
<feature type="domain" description="CAF17 C-terminal" evidence="5">
    <location>
        <begin position="256"/>
        <end position="330"/>
    </location>
</feature>
<evidence type="ECO:0000313" key="6">
    <source>
        <dbReference type="EMBL" id="CAF4910236.1"/>
    </source>
</evidence>
<dbReference type="InterPro" id="IPR057460">
    <property type="entry name" value="CAF17_C"/>
</dbReference>
<comment type="caution">
    <text evidence="6">The sequence shown here is derived from an EMBL/GenBank/DDBJ whole genome shotgun (WGS) entry which is preliminary data.</text>
</comment>
<dbReference type="PANTHER" id="PTHR22602">
    <property type="entry name" value="TRANSFERASE CAF17, MITOCHONDRIAL-RELATED"/>
    <property type="match status" value="1"/>
</dbReference>
<dbReference type="NCBIfam" id="TIGR03317">
    <property type="entry name" value="ygfZ_signature"/>
    <property type="match status" value="1"/>
</dbReference>
<dbReference type="InterPro" id="IPR027266">
    <property type="entry name" value="TrmE/GcvT-like"/>
</dbReference>
<evidence type="ECO:0000259" key="4">
    <source>
        <dbReference type="Pfam" id="PF01571"/>
    </source>
</evidence>
<protein>
    <recommendedName>
        <fullName evidence="8">Aminomethyltransferase folate-binding domain-containing protein</fullName>
    </recommendedName>
</protein>
<dbReference type="AlphaFoldDB" id="A0A821VN31"/>
<dbReference type="OrthoDB" id="191995at2759"/>
<dbReference type="EMBL" id="CAJOBZ010000045">
    <property type="protein sequence ID" value="CAF4910236.1"/>
    <property type="molecule type" value="Genomic_DNA"/>
</dbReference>
<gene>
    <name evidence="6" type="ORF">PMACD_LOCUS12072</name>
</gene>
<comment type="subcellular location">
    <subcellularLocation>
        <location evidence="1">Mitochondrion</location>
    </subcellularLocation>
</comment>
<dbReference type="Pfam" id="PF01571">
    <property type="entry name" value="GCV_T"/>
    <property type="match status" value="1"/>
</dbReference>
<dbReference type="InterPro" id="IPR045179">
    <property type="entry name" value="YgfZ/GcvT"/>
</dbReference>
<evidence type="ECO:0008006" key="8">
    <source>
        <dbReference type="Google" id="ProtNLM"/>
    </source>
</evidence>
<evidence type="ECO:0000256" key="2">
    <source>
        <dbReference type="ARBA" id="ARBA00022946"/>
    </source>
</evidence>
<evidence type="ECO:0000256" key="1">
    <source>
        <dbReference type="ARBA" id="ARBA00004173"/>
    </source>
</evidence>
<dbReference type="InterPro" id="IPR017703">
    <property type="entry name" value="YgfZ/GCV_T_CS"/>
</dbReference>
<proteinExistence type="predicted"/>
<keyword evidence="3" id="KW-0496">Mitochondrion</keyword>
<dbReference type="Pfam" id="PF25455">
    <property type="entry name" value="Beta-barrel_CAF17_C"/>
    <property type="match status" value="1"/>
</dbReference>
<dbReference type="InterPro" id="IPR006222">
    <property type="entry name" value="GCVT_N"/>
</dbReference>